<evidence type="ECO:0000313" key="5">
    <source>
        <dbReference type="EMBL" id="CDW39789.1"/>
    </source>
</evidence>
<evidence type="ECO:0000256" key="3">
    <source>
        <dbReference type="SAM" id="SignalP"/>
    </source>
</evidence>
<name>A0A0K2UNC8_LEPSM</name>
<dbReference type="GO" id="GO:0006508">
    <property type="term" value="P:proteolysis"/>
    <property type="evidence" value="ECO:0007669"/>
    <property type="project" value="InterPro"/>
</dbReference>
<dbReference type="InterPro" id="IPR009003">
    <property type="entry name" value="Peptidase_S1_PA"/>
</dbReference>
<feature type="non-terminal residue" evidence="5">
    <location>
        <position position="532"/>
    </location>
</feature>
<dbReference type="Pfam" id="PF00089">
    <property type="entry name" value="Trypsin"/>
    <property type="match status" value="1"/>
</dbReference>
<dbReference type="PANTHER" id="PTHR24256">
    <property type="entry name" value="TRYPTASE-RELATED"/>
    <property type="match status" value="1"/>
</dbReference>
<protein>
    <submittedName>
        <fullName evidence="5">Kallikrein B, plasma (Fletcher factor) 1 [Octodon degus]</fullName>
    </submittedName>
</protein>
<keyword evidence="1" id="KW-1015">Disulfide bond</keyword>
<evidence type="ECO:0000259" key="4">
    <source>
        <dbReference type="PROSITE" id="PS50240"/>
    </source>
</evidence>
<keyword evidence="3" id="KW-0732">Signal</keyword>
<dbReference type="PROSITE" id="PS00134">
    <property type="entry name" value="TRYPSIN_HIS"/>
    <property type="match status" value="1"/>
</dbReference>
<feature type="chain" id="PRO_5005488815" evidence="3">
    <location>
        <begin position="24"/>
        <end position="532"/>
    </location>
</feature>
<accession>A0A0K2UNC8</accession>
<dbReference type="InterPro" id="IPR001254">
    <property type="entry name" value="Trypsin_dom"/>
</dbReference>
<dbReference type="InterPro" id="IPR018114">
    <property type="entry name" value="TRYPSIN_HIS"/>
</dbReference>
<feature type="domain" description="Peptidase S1" evidence="4">
    <location>
        <begin position="54"/>
        <end position="532"/>
    </location>
</feature>
<dbReference type="SUPFAM" id="SSF50494">
    <property type="entry name" value="Trypsin-like serine proteases"/>
    <property type="match status" value="1"/>
</dbReference>
<evidence type="ECO:0000256" key="1">
    <source>
        <dbReference type="ARBA" id="ARBA00023157"/>
    </source>
</evidence>
<comment type="similarity">
    <text evidence="2">Belongs to the peptidase S1 family. CLIP subfamily.</text>
</comment>
<dbReference type="PROSITE" id="PS50240">
    <property type="entry name" value="TRYPSIN_DOM"/>
    <property type="match status" value="1"/>
</dbReference>
<dbReference type="InterPro" id="IPR043504">
    <property type="entry name" value="Peptidase_S1_PA_chymotrypsin"/>
</dbReference>
<dbReference type="EMBL" id="HACA01022428">
    <property type="protein sequence ID" value="CDW39789.1"/>
    <property type="molecule type" value="Transcribed_RNA"/>
</dbReference>
<feature type="signal peptide" evidence="3">
    <location>
        <begin position="1"/>
        <end position="23"/>
    </location>
</feature>
<feature type="non-terminal residue" evidence="5">
    <location>
        <position position="1"/>
    </location>
</feature>
<organism evidence="5">
    <name type="scientific">Lepeophtheirus salmonis</name>
    <name type="common">Salmon louse</name>
    <name type="synonym">Caligus salmonis</name>
    <dbReference type="NCBI Taxonomy" id="72036"/>
    <lineage>
        <taxon>Eukaryota</taxon>
        <taxon>Metazoa</taxon>
        <taxon>Ecdysozoa</taxon>
        <taxon>Arthropoda</taxon>
        <taxon>Crustacea</taxon>
        <taxon>Multicrustacea</taxon>
        <taxon>Hexanauplia</taxon>
        <taxon>Copepoda</taxon>
        <taxon>Siphonostomatoida</taxon>
        <taxon>Caligidae</taxon>
        <taxon>Lepeophtheirus</taxon>
    </lineage>
</organism>
<dbReference type="InterPro" id="IPR051487">
    <property type="entry name" value="Ser/Thr_Proteases_Immune/Dev"/>
</dbReference>
<proteinExistence type="inferred from homology"/>
<gene>
    <name evidence="5" type="primary">Klkb1</name>
</gene>
<sequence length="532" mass="61362">DFCTFLIMMISFHLLLCPLLSLGIRIHEESGCHSTRLMDPIEIADSVGENQVRPWMAWIEIRRVRRGSHHCSGTVLNKQWILSAAHCFCLDYLHCTRDNMGLQKEIYDSKAFYKQLKIEPGTVLLPFIPVRVYFPSETFIPVEYYRGSYSVREIRVHENYVEGDMDFDIGVLRLWMSINYDVLSFLTTKPIYIPSPRRSKDNDLVKEFDCQLSKDQHITETIMDNCYAFPQGNASLGKCTLCQAPNQNSVSYISGWRDSELFSRKEYICKTDHLGPQRFQKCETECVTRELPPQPTACLDTKVQKTFANEDVDIVYLFRNGSIDPQRFYSTDNLYFVRSLRTHTLGENFITCMNPKHLNKPGGWCPSCPRTYVRGLDCMELARKDGQYWGFCSIDCKKEEVHNGGDLIISIMDERKVESFARDPLECPHDFCTLPHRSAPSYKSLDLNGTDWTISHQHAERAILQQRDERWDIPPTQYCSFYGGSGIWKLMGDGRPILVAITSKPQQKKCSGEIVGHVRIVPHVSWILNAIR</sequence>
<evidence type="ECO:0000256" key="2">
    <source>
        <dbReference type="ARBA" id="ARBA00024195"/>
    </source>
</evidence>
<dbReference type="SMART" id="SM00020">
    <property type="entry name" value="Tryp_SPc"/>
    <property type="match status" value="1"/>
</dbReference>
<dbReference type="Gene3D" id="2.40.10.10">
    <property type="entry name" value="Trypsin-like serine proteases"/>
    <property type="match status" value="1"/>
</dbReference>
<dbReference type="GO" id="GO:0004252">
    <property type="term" value="F:serine-type endopeptidase activity"/>
    <property type="evidence" value="ECO:0007669"/>
    <property type="project" value="InterPro"/>
</dbReference>
<reference evidence="5" key="1">
    <citation type="submission" date="2014-05" db="EMBL/GenBank/DDBJ databases">
        <authorList>
            <person name="Chronopoulou M."/>
        </authorList>
    </citation>
    <scope>NUCLEOTIDE SEQUENCE</scope>
    <source>
        <tissue evidence="5">Whole organism</tissue>
    </source>
</reference>
<dbReference type="AlphaFoldDB" id="A0A0K2UNC8"/>